<dbReference type="InterPro" id="IPR000182">
    <property type="entry name" value="GNAT_dom"/>
</dbReference>
<dbReference type="RefSeq" id="WP_039410543.1">
    <property type="nucleotide sequence ID" value="NZ_CP010310.2"/>
</dbReference>
<evidence type="ECO:0000259" key="3">
    <source>
        <dbReference type="PROSITE" id="PS51186"/>
    </source>
</evidence>
<name>A0AAJ4Z8Y1_PANPU</name>
<gene>
    <name evidence="5" type="ORF">NCTC13159_00419</name>
    <name evidence="4" type="ORF">RO07_18960</name>
</gene>
<dbReference type="Proteomes" id="UP000254589">
    <property type="component" value="Unassembled WGS sequence"/>
</dbReference>
<dbReference type="SUPFAM" id="SSF55729">
    <property type="entry name" value="Acyl-CoA N-acyltransferases (Nat)"/>
    <property type="match status" value="1"/>
</dbReference>
<feature type="domain" description="HTH marR-type" evidence="2">
    <location>
        <begin position="4"/>
        <end position="147"/>
    </location>
</feature>
<evidence type="ECO:0000256" key="1">
    <source>
        <dbReference type="ARBA" id="ARBA00022679"/>
    </source>
</evidence>
<evidence type="ECO:0000313" key="4">
    <source>
        <dbReference type="EMBL" id="AJC22048.1"/>
    </source>
</evidence>
<dbReference type="Gene3D" id="3.40.630.30">
    <property type="match status" value="1"/>
</dbReference>
<dbReference type="SMART" id="SM00347">
    <property type="entry name" value="HTH_MARR"/>
    <property type="match status" value="1"/>
</dbReference>
<accession>A0AAJ4Z8Y1</accession>
<dbReference type="KEGG" id="ppul:RO07_18960"/>
<evidence type="ECO:0000313" key="6">
    <source>
        <dbReference type="Proteomes" id="UP000035086"/>
    </source>
</evidence>
<dbReference type="InterPro" id="IPR050769">
    <property type="entry name" value="NAT_camello-type"/>
</dbReference>
<dbReference type="InterPro" id="IPR036390">
    <property type="entry name" value="WH_DNA-bd_sf"/>
</dbReference>
<dbReference type="EMBL" id="UGSJ01000001">
    <property type="protein sequence ID" value="SUA88963.1"/>
    <property type="molecule type" value="Genomic_DNA"/>
</dbReference>
<dbReference type="Proteomes" id="UP000035086">
    <property type="component" value="Chromosome"/>
</dbReference>
<dbReference type="CDD" id="cd04301">
    <property type="entry name" value="NAT_SF"/>
    <property type="match status" value="1"/>
</dbReference>
<evidence type="ECO:0000313" key="7">
    <source>
        <dbReference type="Proteomes" id="UP000254589"/>
    </source>
</evidence>
<evidence type="ECO:0000313" key="5">
    <source>
        <dbReference type="EMBL" id="SUA88963.1"/>
    </source>
</evidence>
<reference evidence="6" key="1">
    <citation type="submission" date="2014-12" db="EMBL/GenBank/DDBJ databases">
        <title>Complete Genome Sequencing of Pandoraea pulmonicola DSM 16583.</title>
        <authorList>
            <person name="Chan K.-G."/>
        </authorList>
    </citation>
    <scope>NUCLEOTIDE SEQUENCE [LARGE SCALE GENOMIC DNA]</scope>
    <source>
        <strain evidence="6">DSM 16583</strain>
    </source>
</reference>
<dbReference type="PROSITE" id="PS50995">
    <property type="entry name" value="HTH_MARR_2"/>
    <property type="match status" value="1"/>
</dbReference>
<dbReference type="InterPro" id="IPR016181">
    <property type="entry name" value="Acyl_CoA_acyltransferase"/>
</dbReference>
<reference evidence="4" key="2">
    <citation type="submission" date="2016-11" db="EMBL/GenBank/DDBJ databases">
        <title>Complete Genome Sequencing of Pandoraea pulmonicola DSM 16583.</title>
        <authorList>
            <person name="Chan K.-G."/>
        </authorList>
    </citation>
    <scope>NUCLEOTIDE SEQUENCE</scope>
    <source>
        <strain evidence="4">DSM 16583</strain>
    </source>
</reference>
<dbReference type="SUPFAM" id="SSF46785">
    <property type="entry name" value="Winged helix' DNA-binding domain"/>
    <property type="match status" value="1"/>
</dbReference>
<dbReference type="PROSITE" id="PS51186">
    <property type="entry name" value="GNAT"/>
    <property type="match status" value="1"/>
</dbReference>
<dbReference type="GO" id="GO:0008080">
    <property type="term" value="F:N-acetyltransferase activity"/>
    <property type="evidence" value="ECO:0007669"/>
    <property type="project" value="InterPro"/>
</dbReference>
<dbReference type="Pfam" id="PF00583">
    <property type="entry name" value="Acetyltransf_1"/>
    <property type="match status" value="1"/>
</dbReference>
<dbReference type="EMBL" id="CP010310">
    <property type="protein sequence ID" value="AJC22048.1"/>
    <property type="molecule type" value="Genomic_DNA"/>
</dbReference>
<protein>
    <submittedName>
        <fullName evidence="5">Acetyltransferase (GNAT) family</fullName>
    </submittedName>
    <submittedName>
        <fullName evidence="4">MarR family transcriptional regulator</fullName>
    </submittedName>
</protein>
<organism evidence="5 7">
    <name type="scientific">Pandoraea pulmonicola</name>
    <dbReference type="NCBI Taxonomy" id="93221"/>
    <lineage>
        <taxon>Bacteria</taxon>
        <taxon>Pseudomonadati</taxon>
        <taxon>Pseudomonadota</taxon>
        <taxon>Betaproteobacteria</taxon>
        <taxon>Burkholderiales</taxon>
        <taxon>Burkholderiaceae</taxon>
        <taxon>Pandoraea</taxon>
    </lineage>
</organism>
<keyword evidence="6" id="KW-1185">Reference proteome</keyword>
<dbReference type="InterPro" id="IPR036388">
    <property type="entry name" value="WH-like_DNA-bd_sf"/>
</dbReference>
<dbReference type="GO" id="GO:0003700">
    <property type="term" value="F:DNA-binding transcription factor activity"/>
    <property type="evidence" value="ECO:0007669"/>
    <property type="project" value="InterPro"/>
</dbReference>
<dbReference type="Pfam" id="PF12802">
    <property type="entry name" value="MarR_2"/>
    <property type="match status" value="1"/>
</dbReference>
<reference evidence="5 7" key="3">
    <citation type="submission" date="2018-06" db="EMBL/GenBank/DDBJ databases">
        <authorList>
            <consortium name="Pathogen Informatics"/>
            <person name="Doyle S."/>
        </authorList>
    </citation>
    <scope>NUCLEOTIDE SEQUENCE [LARGE SCALE GENOMIC DNA]</scope>
    <source>
        <strain evidence="5 7">NCTC13159</strain>
    </source>
</reference>
<dbReference type="PANTHER" id="PTHR13947">
    <property type="entry name" value="GNAT FAMILY N-ACETYLTRANSFERASE"/>
    <property type="match status" value="1"/>
</dbReference>
<dbReference type="AlphaFoldDB" id="A0AAJ4Z8Y1"/>
<dbReference type="PANTHER" id="PTHR13947:SF37">
    <property type="entry name" value="LD18367P"/>
    <property type="match status" value="1"/>
</dbReference>
<dbReference type="InterPro" id="IPR000835">
    <property type="entry name" value="HTH_MarR-typ"/>
</dbReference>
<feature type="domain" description="N-acetyltransferase" evidence="3">
    <location>
        <begin position="163"/>
        <end position="319"/>
    </location>
</feature>
<dbReference type="Gene3D" id="1.10.10.10">
    <property type="entry name" value="Winged helix-like DNA-binding domain superfamily/Winged helix DNA-binding domain"/>
    <property type="match status" value="1"/>
</dbReference>
<keyword evidence="1" id="KW-0808">Transferase</keyword>
<evidence type="ECO:0000259" key="2">
    <source>
        <dbReference type="PROSITE" id="PS50995"/>
    </source>
</evidence>
<sequence>MNIDSSLVEAIRAVSREMVRELGFMGGAFAGTDLSPSAVHALIEIEKGGEREEGGMTARDLGTLLRLEKSSVSRMLRKLVASGDVKETAAEHDGRIKLLSLTAAGRKRVSAIHAYARAQVVEALGRLKRDQGRTVLEGMTLYTRALAVSHDGEAPEMSAAHIELVRGYCPGLIARITEMHARYYAREAGFGQRFESVVASGLAEFCNRLAHPGNAIWTARRAGGIVGSVAIDGEDLGKNVAHLRWFILDDGVRGGGLGQKLLDAAMAFVDERGFAETHLWTFSGLRAARHLYETRGFVLAEERRGEQWGKEVLEQRFVRSRP</sequence>
<proteinExistence type="predicted"/>